<dbReference type="AlphaFoldDB" id="A0AAU9K307"/>
<gene>
    <name evidence="1" type="ORF">BSTOLATCC_MIC56047</name>
</gene>
<protein>
    <submittedName>
        <fullName evidence="1">Uncharacterized protein</fullName>
    </submittedName>
</protein>
<dbReference type="EMBL" id="CAJZBQ010000054">
    <property type="protein sequence ID" value="CAG9332112.1"/>
    <property type="molecule type" value="Genomic_DNA"/>
</dbReference>
<accession>A0AAU9K307</accession>
<comment type="caution">
    <text evidence="1">The sequence shown here is derived from an EMBL/GenBank/DDBJ whole genome shotgun (WGS) entry which is preliminary data.</text>
</comment>
<evidence type="ECO:0000313" key="1">
    <source>
        <dbReference type="EMBL" id="CAG9332112.1"/>
    </source>
</evidence>
<evidence type="ECO:0000313" key="2">
    <source>
        <dbReference type="Proteomes" id="UP001162131"/>
    </source>
</evidence>
<reference evidence="1" key="1">
    <citation type="submission" date="2021-09" db="EMBL/GenBank/DDBJ databases">
        <authorList>
            <consortium name="AG Swart"/>
            <person name="Singh M."/>
            <person name="Singh A."/>
            <person name="Seah K."/>
            <person name="Emmerich C."/>
        </authorList>
    </citation>
    <scope>NUCLEOTIDE SEQUENCE</scope>
    <source>
        <strain evidence="1">ATCC30299</strain>
    </source>
</reference>
<keyword evidence="2" id="KW-1185">Reference proteome</keyword>
<proteinExistence type="predicted"/>
<sequence length="95" mass="11175">MRHLLTPQVGLPTWAGEPTGDLLFFKKINRKFIVNFFLKLKKIHIRKQISLFADFWTLPPKCGIFFRVWKGDFTCGALLISHVESSFHTRKKFHT</sequence>
<dbReference type="Proteomes" id="UP001162131">
    <property type="component" value="Unassembled WGS sequence"/>
</dbReference>
<name>A0AAU9K307_9CILI</name>
<organism evidence="1 2">
    <name type="scientific">Blepharisma stoltei</name>
    <dbReference type="NCBI Taxonomy" id="1481888"/>
    <lineage>
        <taxon>Eukaryota</taxon>
        <taxon>Sar</taxon>
        <taxon>Alveolata</taxon>
        <taxon>Ciliophora</taxon>
        <taxon>Postciliodesmatophora</taxon>
        <taxon>Heterotrichea</taxon>
        <taxon>Heterotrichida</taxon>
        <taxon>Blepharismidae</taxon>
        <taxon>Blepharisma</taxon>
    </lineage>
</organism>